<proteinExistence type="predicted"/>
<evidence type="ECO:0000313" key="1">
    <source>
        <dbReference type="EMBL" id="MFB9135273.1"/>
    </source>
</evidence>
<keyword evidence="2" id="KW-1185">Reference proteome</keyword>
<reference evidence="1 2" key="1">
    <citation type="submission" date="2024-09" db="EMBL/GenBank/DDBJ databases">
        <authorList>
            <person name="Sun Q."/>
            <person name="Mori K."/>
        </authorList>
    </citation>
    <scope>NUCLEOTIDE SEQUENCE [LARGE SCALE GENOMIC DNA]</scope>
    <source>
        <strain evidence="1 2">CECT 8064</strain>
    </source>
</reference>
<evidence type="ECO:0000313" key="2">
    <source>
        <dbReference type="Proteomes" id="UP001589645"/>
    </source>
</evidence>
<dbReference type="Proteomes" id="UP001589645">
    <property type="component" value="Unassembled WGS sequence"/>
</dbReference>
<sequence>MISISCDVKGIKNAIEKAVLSGVVDNVKKTVGSVRCKEHGKAPKIKIKGNNLNNLSFEVDGCCEEVIEQVKKKLK</sequence>
<name>A0ABV5HLZ9_9VIBR</name>
<comment type="caution">
    <text evidence="1">The sequence shown here is derived from an EMBL/GenBank/DDBJ whole genome shotgun (WGS) entry which is preliminary data.</text>
</comment>
<organism evidence="1 2">
    <name type="scientific">Vibrio olivae</name>
    <dbReference type="NCBI Taxonomy" id="1243002"/>
    <lineage>
        <taxon>Bacteria</taxon>
        <taxon>Pseudomonadati</taxon>
        <taxon>Pseudomonadota</taxon>
        <taxon>Gammaproteobacteria</taxon>
        <taxon>Vibrionales</taxon>
        <taxon>Vibrionaceae</taxon>
        <taxon>Vibrio</taxon>
    </lineage>
</organism>
<dbReference type="RefSeq" id="WP_390191962.1">
    <property type="nucleotide sequence ID" value="NZ_JBHMEP010000002.1"/>
</dbReference>
<accession>A0ABV5HLZ9</accession>
<dbReference type="EMBL" id="JBHMEP010000002">
    <property type="protein sequence ID" value="MFB9135273.1"/>
    <property type="molecule type" value="Genomic_DNA"/>
</dbReference>
<protein>
    <submittedName>
        <fullName evidence="1">Uncharacterized protein</fullName>
    </submittedName>
</protein>
<gene>
    <name evidence="1" type="ORF">ACFFUV_09900</name>
</gene>